<organism evidence="2 3">
    <name type="scientific">Eleusine coracana subsp. coracana</name>
    <dbReference type="NCBI Taxonomy" id="191504"/>
    <lineage>
        <taxon>Eukaryota</taxon>
        <taxon>Viridiplantae</taxon>
        <taxon>Streptophyta</taxon>
        <taxon>Embryophyta</taxon>
        <taxon>Tracheophyta</taxon>
        <taxon>Spermatophyta</taxon>
        <taxon>Magnoliopsida</taxon>
        <taxon>Liliopsida</taxon>
        <taxon>Poales</taxon>
        <taxon>Poaceae</taxon>
        <taxon>PACMAD clade</taxon>
        <taxon>Chloridoideae</taxon>
        <taxon>Cynodonteae</taxon>
        <taxon>Eleusininae</taxon>
        <taxon>Eleusine</taxon>
    </lineage>
</organism>
<dbReference type="EMBL" id="BQKI01000073">
    <property type="protein sequence ID" value="GJN16911.1"/>
    <property type="molecule type" value="Genomic_DNA"/>
</dbReference>
<proteinExistence type="predicted"/>
<dbReference type="Pfam" id="PF03407">
    <property type="entry name" value="Nucleotid_trans"/>
    <property type="match status" value="1"/>
</dbReference>
<comment type="caution">
    <text evidence="2">The sequence shown here is derived from an EMBL/GenBank/DDBJ whole genome shotgun (WGS) entry which is preliminary data.</text>
</comment>
<name>A0AAV5E308_ELECO</name>
<sequence length="119" mass="13619">MSCSLDNSKMAPVPLDNIVNTGFYYMKSTARSIKAIKYWQEARTRFPPSIDQVVFNNIKHELVSELGARILPLKTEFVHDLKNIAADWKNYTSLTPEKRKKWSVRLTAPSRCRKSMGAA</sequence>
<evidence type="ECO:0000313" key="2">
    <source>
        <dbReference type="EMBL" id="GJN16911.1"/>
    </source>
</evidence>
<dbReference type="PANTHER" id="PTHR46038">
    <property type="entry name" value="EXPRESSED PROTEIN-RELATED"/>
    <property type="match status" value="1"/>
</dbReference>
<reference evidence="2" key="2">
    <citation type="submission" date="2021-12" db="EMBL/GenBank/DDBJ databases">
        <title>Resequencing data analysis of finger millet.</title>
        <authorList>
            <person name="Hatakeyama M."/>
            <person name="Aluri S."/>
            <person name="Balachadran M.T."/>
            <person name="Sivarajan S.R."/>
            <person name="Poveda L."/>
            <person name="Shimizu-Inatsugi R."/>
            <person name="Schlapbach R."/>
            <person name="Sreeman S.M."/>
            <person name="Shimizu K.K."/>
        </authorList>
    </citation>
    <scope>NUCLEOTIDE SEQUENCE</scope>
</reference>
<gene>
    <name evidence="2" type="primary">gb03937</name>
    <name evidence="2" type="ORF">PR202_gb03937</name>
</gene>
<dbReference type="InterPro" id="IPR044821">
    <property type="entry name" value="At1g28695/At4g15970-like"/>
</dbReference>
<feature type="domain" description="Nucleotide-diphospho-sugar transferase" evidence="1">
    <location>
        <begin position="7"/>
        <end position="90"/>
    </location>
</feature>
<evidence type="ECO:0000259" key="1">
    <source>
        <dbReference type="Pfam" id="PF03407"/>
    </source>
</evidence>
<dbReference type="Proteomes" id="UP001054889">
    <property type="component" value="Unassembled WGS sequence"/>
</dbReference>
<evidence type="ECO:0000313" key="3">
    <source>
        <dbReference type="Proteomes" id="UP001054889"/>
    </source>
</evidence>
<accession>A0AAV5E308</accession>
<keyword evidence="3" id="KW-1185">Reference proteome</keyword>
<dbReference type="AlphaFoldDB" id="A0AAV5E308"/>
<reference evidence="2" key="1">
    <citation type="journal article" date="2018" name="DNA Res.">
        <title>Multiple hybrid de novo genome assembly of finger millet, an orphan allotetraploid crop.</title>
        <authorList>
            <person name="Hatakeyama M."/>
            <person name="Aluri S."/>
            <person name="Balachadran M.T."/>
            <person name="Sivarajan S.R."/>
            <person name="Patrignani A."/>
            <person name="Gruter S."/>
            <person name="Poveda L."/>
            <person name="Shimizu-Inatsugi R."/>
            <person name="Baeten J."/>
            <person name="Francoijs K.J."/>
            <person name="Nataraja K.N."/>
            <person name="Reddy Y.A.N."/>
            <person name="Phadnis S."/>
            <person name="Ravikumar R.L."/>
            <person name="Schlapbach R."/>
            <person name="Sreeman S.M."/>
            <person name="Shimizu K.K."/>
        </authorList>
    </citation>
    <scope>NUCLEOTIDE SEQUENCE</scope>
</reference>
<dbReference type="InterPro" id="IPR005069">
    <property type="entry name" value="Nucl-diP-sugar_transferase"/>
</dbReference>
<protein>
    <recommendedName>
        <fullName evidence="1">Nucleotide-diphospho-sugar transferase domain-containing protein</fullName>
    </recommendedName>
</protein>
<dbReference type="PANTHER" id="PTHR46038:SF24">
    <property type="entry name" value="NUCLEOTIDE-DIPHOSPHO-SUGAR TRANSFERASE DOMAIN-CONTAINING PROTEIN"/>
    <property type="match status" value="1"/>
</dbReference>